<reference evidence="2" key="3">
    <citation type="submission" date="2025-09" db="UniProtKB">
        <authorList>
            <consortium name="Ensembl"/>
        </authorList>
    </citation>
    <scope>IDENTIFICATION</scope>
</reference>
<dbReference type="STRING" id="9643.ENSUAMP00000035809"/>
<keyword evidence="3" id="KW-1185">Reference proteome</keyword>
<proteinExistence type="predicted"/>
<dbReference type="AlphaFoldDB" id="A0A452SSP8"/>
<organism evidence="2 3">
    <name type="scientific">Ursus americanus</name>
    <name type="common">American black bear</name>
    <name type="synonym">Euarctos americanus</name>
    <dbReference type="NCBI Taxonomy" id="9643"/>
    <lineage>
        <taxon>Eukaryota</taxon>
        <taxon>Metazoa</taxon>
        <taxon>Chordata</taxon>
        <taxon>Craniata</taxon>
        <taxon>Vertebrata</taxon>
        <taxon>Euteleostomi</taxon>
        <taxon>Mammalia</taxon>
        <taxon>Eutheria</taxon>
        <taxon>Laurasiatheria</taxon>
        <taxon>Carnivora</taxon>
        <taxon>Caniformia</taxon>
        <taxon>Ursidae</taxon>
        <taxon>Ursus</taxon>
    </lineage>
</organism>
<reference evidence="2" key="2">
    <citation type="submission" date="2025-08" db="UniProtKB">
        <authorList>
            <consortium name="Ensembl"/>
        </authorList>
    </citation>
    <scope>IDENTIFICATION</scope>
</reference>
<feature type="compositionally biased region" description="Acidic residues" evidence="1">
    <location>
        <begin position="70"/>
        <end position="80"/>
    </location>
</feature>
<evidence type="ECO:0000313" key="2">
    <source>
        <dbReference type="Ensembl" id="ENSUAMP00000035809.1"/>
    </source>
</evidence>
<accession>A0A452SSP8</accession>
<evidence type="ECO:0000313" key="3">
    <source>
        <dbReference type="Proteomes" id="UP000291022"/>
    </source>
</evidence>
<protein>
    <submittedName>
        <fullName evidence="2">Uncharacterized protein</fullName>
    </submittedName>
</protein>
<name>A0A452SSP8_URSAM</name>
<reference evidence="3" key="1">
    <citation type="submission" date="2016-06" db="EMBL/GenBank/DDBJ databases">
        <title>De novo assembly and RNA-Seq shows season-dependent expression and editing in black bear kidneys.</title>
        <authorList>
            <person name="Korstanje R."/>
            <person name="Srivastava A."/>
            <person name="Sarsani V.K."/>
            <person name="Sheehan S.M."/>
            <person name="Seger R.L."/>
            <person name="Barter M.E."/>
            <person name="Lindqvist C."/>
            <person name="Brody L.C."/>
            <person name="Mullikin J.C."/>
        </authorList>
    </citation>
    <scope>NUCLEOTIDE SEQUENCE [LARGE SCALE GENOMIC DNA]</scope>
</reference>
<feature type="region of interest" description="Disordered" evidence="1">
    <location>
        <begin position="61"/>
        <end position="86"/>
    </location>
</feature>
<evidence type="ECO:0000256" key="1">
    <source>
        <dbReference type="SAM" id="MobiDB-lite"/>
    </source>
</evidence>
<feature type="region of interest" description="Disordered" evidence="1">
    <location>
        <begin position="1"/>
        <end position="41"/>
    </location>
</feature>
<feature type="compositionally biased region" description="Acidic residues" evidence="1">
    <location>
        <begin position="9"/>
        <end position="38"/>
    </location>
</feature>
<dbReference type="Proteomes" id="UP000291022">
    <property type="component" value="Unassembled WGS sequence"/>
</dbReference>
<dbReference type="GeneTree" id="ENSGT00960000192272"/>
<sequence length="86" mass="9816">MGDVMVLVDSEEEEEVEEEDAEEEEEEEEANEREESPEEICKHGRIHRVTALVNGNADWMGNGLQALQDDSSEEQSDILQEEDRPV</sequence>
<dbReference type="Ensembl" id="ENSUAMT00000039864.1">
    <property type="protein sequence ID" value="ENSUAMP00000035809.1"/>
    <property type="gene ID" value="ENSUAMG00000027163.1"/>
</dbReference>